<keyword evidence="1" id="KW-0436">Ligase</keyword>
<dbReference type="PANTHER" id="PTHR43585:SF2">
    <property type="entry name" value="ATP-GRASP ENZYME FSQD"/>
    <property type="match status" value="1"/>
</dbReference>
<evidence type="ECO:0000259" key="5">
    <source>
        <dbReference type="PROSITE" id="PS50975"/>
    </source>
</evidence>
<feature type="domain" description="ATP-grasp" evidence="5">
    <location>
        <begin position="109"/>
        <end position="307"/>
    </location>
</feature>
<accession>A0ABY8WQU2</accession>
<evidence type="ECO:0000256" key="1">
    <source>
        <dbReference type="ARBA" id="ARBA00022598"/>
    </source>
</evidence>
<dbReference type="RefSeq" id="WP_284921271.1">
    <property type="nucleotide sequence ID" value="NZ_CP126980.1"/>
</dbReference>
<gene>
    <name evidence="6" type="ORF">ACTOB_003497</name>
</gene>
<dbReference type="InterPro" id="IPR011761">
    <property type="entry name" value="ATP-grasp"/>
</dbReference>
<dbReference type="Pfam" id="PF13535">
    <property type="entry name" value="ATP-grasp_4"/>
    <property type="match status" value="1"/>
</dbReference>
<protein>
    <submittedName>
        <fullName evidence="6">ATP-grasp domain-containing protein</fullName>
    </submittedName>
</protein>
<dbReference type="Proteomes" id="UP001240150">
    <property type="component" value="Chromosome"/>
</dbReference>
<proteinExistence type="predicted"/>
<dbReference type="EMBL" id="CP126980">
    <property type="protein sequence ID" value="WIM99832.1"/>
    <property type="molecule type" value="Genomic_DNA"/>
</dbReference>
<evidence type="ECO:0000256" key="3">
    <source>
        <dbReference type="ARBA" id="ARBA00022840"/>
    </source>
</evidence>
<dbReference type="PANTHER" id="PTHR43585">
    <property type="entry name" value="FUMIPYRROLE BIOSYNTHESIS PROTEIN C"/>
    <property type="match status" value="1"/>
</dbReference>
<evidence type="ECO:0000256" key="4">
    <source>
        <dbReference type="PROSITE-ProRule" id="PRU00409"/>
    </source>
</evidence>
<evidence type="ECO:0000313" key="7">
    <source>
        <dbReference type="Proteomes" id="UP001240150"/>
    </source>
</evidence>
<keyword evidence="3 4" id="KW-0067">ATP-binding</keyword>
<dbReference type="PROSITE" id="PS50975">
    <property type="entry name" value="ATP_GRASP"/>
    <property type="match status" value="1"/>
</dbReference>
<dbReference type="InterPro" id="IPR052032">
    <property type="entry name" value="ATP-dep_AA_Ligase"/>
</dbReference>
<organism evidence="6 7">
    <name type="scientific">Actinoplanes oblitus</name>
    <dbReference type="NCBI Taxonomy" id="3040509"/>
    <lineage>
        <taxon>Bacteria</taxon>
        <taxon>Bacillati</taxon>
        <taxon>Actinomycetota</taxon>
        <taxon>Actinomycetes</taxon>
        <taxon>Micromonosporales</taxon>
        <taxon>Micromonosporaceae</taxon>
        <taxon>Actinoplanes</taxon>
    </lineage>
</organism>
<name>A0ABY8WQU2_9ACTN</name>
<keyword evidence="2 4" id="KW-0547">Nucleotide-binding</keyword>
<dbReference type="Gene3D" id="3.30.470.20">
    <property type="entry name" value="ATP-grasp fold, B domain"/>
    <property type="match status" value="1"/>
</dbReference>
<sequence length="417" mass="45328">MFVVLVDAYTSGKYLLPEFTALGAGVVHVQSTAEFMASMPAPDLSGYAARIVHRDLAGTAASLRPYAPVRVLAGQEPGVLLADALARELGLPMNDPDRSEARRDKYLMIDAVRSAGLHCADQFTSGDPAELAAWRPPGGYPVVVKPRRSAAGDSVFICDTADQVRAAAAAVLGSATIYGEANPQALVQSYLRGTEYVVDMVSHDGHRYVCGVWEYRKRLLPSGRNIYDRERLLAPDEAPAAELMAYVDRALDALGIRFGPTHAEVILTPDGPALVEVGCRLAGNMHPGFHDHCAGGNQATLAALEVVRPRDFLDRYAGRHYDKRAEAICCTTSTTLDGVVAEVDEAVAAEIAALESVHRFDLKLGPGSRIRPTVDLYSSTMRIFMSAAEMAVIDRDYRRIEQLKDRVYRLREEVGAR</sequence>
<keyword evidence="7" id="KW-1185">Reference proteome</keyword>
<evidence type="ECO:0000256" key="2">
    <source>
        <dbReference type="ARBA" id="ARBA00022741"/>
    </source>
</evidence>
<evidence type="ECO:0000313" key="6">
    <source>
        <dbReference type="EMBL" id="WIM99832.1"/>
    </source>
</evidence>
<dbReference type="NCBIfam" id="NF005543">
    <property type="entry name" value="PRK07206.1"/>
    <property type="match status" value="1"/>
</dbReference>
<dbReference type="SUPFAM" id="SSF56059">
    <property type="entry name" value="Glutathione synthetase ATP-binding domain-like"/>
    <property type="match status" value="1"/>
</dbReference>
<reference evidence="6 7" key="1">
    <citation type="submission" date="2023-06" db="EMBL/GenBank/DDBJ databases">
        <authorList>
            <person name="Yushchuk O."/>
            <person name="Binda E."/>
            <person name="Ruckert-Reed C."/>
            <person name="Fedorenko V."/>
            <person name="Kalinowski J."/>
            <person name="Marinelli F."/>
        </authorList>
    </citation>
    <scope>NUCLEOTIDE SEQUENCE [LARGE SCALE GENOMIC DNA]</scope>
    <source>
        <strain evidence="6 7">NRRL 3884</strain>
    </source>
</reference>